<evidence type="ECO:0000313" key="1">
    <source>
        <dbReference type="EMBL" id="RZC76027.1"/>
    </source>
</evidence>
<organism evidence="1 2">
    <name type="scientific">Papaver somniferum</name>
    <name type="common">Opium poppy</name>
    <dbReference type="NCBI Taxonomy" id="3469"/>
    <lineage>
        <taxon>Eukaryota</taxon>
        <taxon>Viridiplantae</taxon>
        <taxon>Streptophyta</taxon>
        <taxon>Embryophyta</taxon>
        <taxon>Tracheophyta</taxon>
        <taxon>Spermatophyta</taxon>
        <taxon>Magnoliopsida</taxon>
        <taxon>Ranunculales</taxon>
        <taxon>Papaveraceae</taxon>
        <taxon>Papaveroideae</taxon>
        <taxon>Papaver</taxon>
    </lineage>
</organism>
<gene>
    <name evidence="1" type="ORF">C5167_000204</name>
</gene>
<dbReference type="Gramene" id="RZC76027">
    <property type="protein sequence ID" value="RZC76027"/>
    <property type="gene ID" value="C5167_000204"/>
</dbReference>
<dbReference type="AlphaFoldDB" id="A0A4Y7KTA6"/>
<reference evidence="1 2" key="1">
    <citation type="journal article" date="2018" name="Science">
        <title>The opium poppy genome and morphinan production.</title>
        <authorList>
            <person name="Guo L."/>
            <person name="Winzer T."/>
            <person name="Yang X."/>
            <person name="Li Y."/>
            <person name="Ning Z."/>
            <person name="He Z."/>
            <person name="Teodor R."/>
            <person name="Lu Y."/>
            <person name="Bowser T.A."/>
            <person name="Graham I.A."/>
            <person name="Ye K."/>
        </authorList>
    </citation>
    <scope>NUCLEOTIDE SEQUENCE [LARGE SCALE GENOMIC DNA]</scope>
    <source>
        <strain evidence="2">cv. HN1</strain>
        <tissue evidence="1">Leaves</tissue>
    </source>
</reference>
<protein>
    <submittedName>
        <fullName evidence="1">Uncharacterized protein</fullName>
    </submittedName>
</protein>
<dbReference type="Proteomes" id="UP000316621">
    <property type="component" value="Chromosome 9"/>
</dbReference>
<keyword evidence="2" id="KW-1185">Reference proteome</keyword>
<accession>A0A4Y7KTA6</accession>
<dbReference type="EMBL" id="CM010723">
    <property type="protein sequence ID" value="RZC76027.1"/>
    <property type="molecule type" value="Genomic_DNA"/>
</dbReference>
<sequence length="70" mass="7804">MSSTPNEIFLEILLKLPVKSTLVSCVGPIYFPGLVIPVIRLGNFEAMILEEVQVDRSLILYNQKKIMGLA</sequence>
<name>A0A4Y7KTA6_PAPSO</name>
<proteinExistence type="predicted"/>
<evidence type="ECO:0000313" key="2">
    <source>
        <dbReference type="Proteomes" id="UP000316621"/>
    </source>
</evidence>